<dbReference type="OrthoDB" id="27214at2759"/>
<dbReference type="SUPFAM" id="SSF52096">
    <property type="entry name" value="ClpP/crotonase"/>
    <property type="match status" value="1"/>
</dbReference>
<evidence type="ECO:0000256" key="1">
    <source>
        <dbReference type="SAM" id="SignalP"/>
    </source>
</evidence>
<dbReference type="AlphaFoldDB" id="A0A7H8QK43"/>
<keyword evidence="1" id="KW-0732">Signal</keyword>
<dbReference type="InterPro" id="IPR029045">
    <property type="entry name" value="ClpP/crotonase-like_dom_sf"/>
</dbReference>
<evidence type="ECO:0000259" key="3">
    <source>
        <dbReference type="Pfam" id="PF23658"/>
    </source>
</evidence>
<protein>
    <submittedName>
        <fullName evidence="4">Uncharacterized protein</fullName>
    </submittedName>
</protein>
<dbReference type="InterPro" id="IPR056186">
    <property type="entry name" value="PDZ_CPAF-rel"/>
</dbReference>
<feature type="chain" id="PRO_5028887784" evidence="1">
    <location>
        <begin position="18"/>
        <end position="691"/>
    </location>
</feature>
<dbReference type="Proteomes" id="UP000509510">
    <property type="component" value="Chromosome I"/>
</dbReference>
<keyword evidence="5" id="KW-1185">Reference proteome</keyword>
<dbReference type="Pfam" id="PF23658">
    <property type="entry name" value="PDZ_CPAF_rel"/>
    <property type="match status" value="1"/>
</dbReference>
<accession>A0A7H8QK43</accession>
<name>A0A7H8QK43_TALRU</name>
<dbReference type="Pfam" id="PF03572">
    <property type="entry name" value="Peptidase_S41"/>
    <property type="match status" value="1"/>
</dbReference>
<dbReference type="PANTHER" id="PTHR37049">
    <property type="entry name" value="PEPTIDASE S41 FAMILY PROTEIN"/>
    <property type="match status" value="1"/>
</dbReference>
<gene>
    <name evidence="4" type="ORF">TRUGW13939_00682</name>
</gene>
<organism evidence="4 5">
    <name type="scientific">Talaromyces rugulosus</name>
    <name type="common">Penicillium rugulosum</name>
    <dbReference type="NCBI Taxonomy" id="121627"/>
    <lineage>
        <taxon>Eukaryota</taxon>
        <taxon>Fungi</taxon>
        <taxon>Dikarya</taxon>
        <taxon>Ascomycota</taxon>
        <taxon>Pezizomycotina</taxon>
        <taxon>Eurotiomycetes</taxon>
        <taxon>Eurotiomycetidae</taxon>
        <taxon>Eurotiales</taxon>
        <taxon>Trichocomaceae</taxon>
        <taxon>Talaromyces</taxon>
        <taxon>Talaromyces sect. Islandici</taxon>
    </lineage>
</organism>
<sequence length="691" mass="75472">MLGFAILILAVTAKISARDTSCANISSSYQSWVAQGGTGTFAGIAGSTAYDCLQSMPFHPPLALQFLEEYGKYLQFHSTINVLKHAPSSYLSPRINLLDQIQNIKKKVKKGVYTSQFDFDWDLSRSISKANDGHLALSLCSQRIMHFEHELPLVSISEDGLELPNIYTFHDAKLKLDGFTQISPVIDINEVDAPYFLEASYAIRLGYQDPDARYNHLFVSPSANFSGKYSGGTWTSLLGLWPGASHRLRFANGTSLNIETTASWPSSNGPMNFSDGDSLFKAACLPPLHTVPAFGSFEGTYGISSQFEAPPSGTSEYPEPIIREQHDSVRGYYLDNTSCEDIAVLQVPNFRVGQKAADFAAVVAQFVTQAAADGKKRLILDMSSNLGGNVATGFNLFRVLFPNKPIYSATRFRATELIDFMGRIFSETYKTENASLDLPFVGPLAVHVNGTGKIGSWKDVYGPHELLSDQMSSLYGVFDLNIGSTANDPINGYGGITLFPEKQLFSAENIILLTDGKCASTCSIVANLLKAQGVRSIVFGGRPRYGPMQTVGGVRGAQYWDLETISEYVERARDIALTALASGSPILSSTEIQMFEELAPLPPEKFPLRLDTYEQSGINIRNAYEPGDDSTPLQFLYDPADCRLFFTAENYIDPATTWIAAANAMFLNGSCLEEASLGAPEGLNITATKTK</sequence>
<dbReference type="GO" id="GO:0008236">
    <property type="term" value="F:serine-type peptidase activity"/>
    <property type="evidence" value="ECO:0007669"/>
    <property type="project" value="InterPro"/>
</dbReference>
<dbReference type="EMBL" id="CP055898">
    <property type="protein sequence ID" value="QKX53603.1"/>
    <property type="molecule type" value="Genomic_DNA"/>
</dbReference>
<evidence type="ECO:0000313" key="5">
    <source>
        <dbReference type="Proteomes" id="UP000509510"/>
    </source>
</evidence>
<dbReference type="GO" id="GO:0006508">
    <property type="term" value="P:proteolysis"/>
    <property type="evidence" value="ECO:0007669"/>
    <property type="project" value="InterPro"/>
</dbReference>
<evidence type="ECO:0000313" key="4">
    <source>
        <dbReference type="EMBL" id="QKX53603.1"/>
    </source>
</evidence>
<dbReference type="Gene3D" id="3.90.226.10">
    <property type="entry name" value="2-enoyl-CoA Hydratase, Chain A, domain 1"/>
    <property type="match status" value="1"/>
</dbReference>
<dbReference type="InterPro" id="IPR005151">
    <property type="entry name" value="Tail-specific_protease"/>
</dbReference>
<dbReference type="InterPro" id="IPR052766">
    <property type="entry name" value="S41A_metabolite_peptidase"/>
</dbReference>
<reference evidence="5" key="1">
    <citation type="submission" date="2020-06" db="EMBL/GenBank/DDBJ databases">
        <title>A chromosome-scale genome assembly of Talaromyces rugulosus W13939.</title>
        <authorList>
            <person name="Wang B."/>
            <person name="Guo L."/>
            <person name="Ye K."/>
            <person name="Wang L."/>
        </authorList>
    </citation>
    <scope>NUCLEOTIDE SEQUENCE [LARGE SCALE GENOMIC DNA]</scope>
    <source>
        <strain evidence="5">W13939</strain>
    </source>
</reference>
<evidence type="ECO:0000259" key="2">
    <source>
        <dbReference type="Pfam" id="PF03572"/>
    </source>
</evidence>
<proteinExistence type="predicted"/>
<dbReference type="KEGG" id="trg:TRUGW13939_00682"/>
<dbReference type="GeneID" id="55988195"/>
<feature type="domain" description="CPAF-like PDZ" evidence="3">
    <location>
        <begin position="147"/>
        <end position="266"/>
    </location>
</feature>
<dbReference type="RefSeq" id="XP_035339782.1">
    <property type="nucleotide sequence ID" value="XM_035483889.1"/>
</dbReference>
<feature type="signal peptide" evidence="1">
    <location>
        <begin position="1"/>
        <end position="17"/>
    </location>
</feature>
<dbReference type="PANTHER" id="PTHR37049:SF4">
    <property type="entry name" value="RHODANESE DOMAIN-CONTAINING PROTEIN"/>
    <property type="match status" value="1"/>
</dbReference>
<feature type="domain" description="Tail specific protease" evidence="2">
    <location>
        <begin position="341"/>
        <end position="542"/>
    </location>
</feature>